<dbReference type="SUPFAM" id="SSF48452">
    <property type="entry name" value="TPR-like"/>
    <property type="match status" value="2"/>
</dbReference>
<evidence type="ECO:0000313" key="9">
    <source>
        <dbReference type="EMBL" id="JAI57524.1"/>
    </source>
</evidence>
<keyword evidence="2" id="KW-0677">Repeat</keyword>
<dbReference type="SMART" id="SM00028">
    <property type="entry name" value="TPR"/>
    <property type="match status" value="8"/>
</dbReference>
<dbReference type="EMBL" id="GDRN01106808">
    <property type="protein sequence ID" value="JAI57524.1"/>
    <property type="molecule type" value="Transcribed_RNA"/>
</dbReference>
<dbReference type="GO" id="GO:0005737">
    <property type="term" value="C:cytoplasm"/>
    <property type="evidence" value="ECO:0007669"/>
    <property type="project" value="TreeGrafter"/>
</dbReference>
<feature type="repeat" description="TPR" evidence="7">
    <location>
        <begin position="454"/>
        <end position="487"/>
    </location>
</feature>
<keyword evidence="1" id="KW-0132">Cell division</keyword>
<evidence type="ECO:0000256" key="4">
    <source>
        <dbReference type="ARBA" id="ARBA00022786"/>
    </source>
</evidence>
<protein>
    <submittedName>
        <fullName evidence="9">Uncharacterized protein</fullName>
    </submittedName>
</protein>
<keyword evidence="3" id="KW-0498">Mitosis</keyword>
<proteinExistence type="predicted"/>
<evidence type="ECO:0000256" key="1">
    <source>
        <dbReference type="ARBA" id="ARBA00022618"/>
    </source>
</evidence>
<dbReference type="GO" id="GO:0005680">
    <property type="term" value="C:anaphase-promoting complex"/>
    <property type="evidence" value="ECO:0007669"/>
    <property type="project" value="TreeGrafter"/>
</dbReference>
<dbReference type="GO" id="GO:0016567">
    <property type="term" value="P:protein ubiquitination"/>
    <property type="evidence" value="ECO:0007669"/>
    <property type="project" value="TreeGrafter"/>
</dbReference>
<evidence type="ECO:0000256" key="5">
    <source>
        <dbReference type="ARBA" id="ARBA00022803"/>
    </source>
</evidence>
<dbReference type="PANTHER" id="PTHR12558">
    <property type="entry name" value="CELL DIVISION CYCLE 16,23,27"/>
    <property type="match status" value="1"/>
</dbReference>
<reference evidence="9" key="1">
    <citation type="submission" date="2015-09" db="EMBL/GenBank/DDBJ databases">
        <title>Scylla olivacea transcriptome.</title>
        <authorList>
            <person name="Ikhwanuddin M."/>
        </authorList>
    </citation>
    <scope>NUCLEOTIDE SEQUENCE</scope>
</reference>
<organism evidence="9">
    <name type="scientific">Scylla olivacea</name>
    <name type="common">Orange mud crab</name>
    <name type="synonym">Cancer olivacea</name>
    <dbReference type="NCBI Taxonomy" id="85551"/>
    <lineage>
        <taxon>Eukaryota</taxon>
        <taxon>Metazoa</taxon>
        <taxon>Ecdysozoa</taxon>
        <taxon>Arthropoda</taxon>
        <taxon>Crustacea</taxon>
        <taxon>Multicrustacea</taxon>
        <taxon>Malacostraca</taxon>
        <taxon>Eumalacostraca</taxon>
        <taxon>Eucarida</taxon>
        <taxon>Decapoda</taxon>
        <taxon>Pleocyemata</taxon>
        <taxon>Brachyura</taxon>
        <taxon>Eubrachyura</taxon>
        <taxon>Portunoidea</taxon>
        <taxon>Portunidae</taxon>
        <taxon>Portuninae</taxon>
        <taxon>Scylla</taxon>
    </lineage>
</organism>
<feature type="region of interest" description="Disordered" evidence="8">
    <location>
        <begin position="540"/>
        <end position="623"/>
    </location>
</feature>
<feature type="repeat" description="TPR" evidence="7">
    <location>
        <begin position="488"/>
        <end position="521"/>
    </location>
</feature>
<dbReference type="PROSITE" id="PS50005">
    <property type="entry name" value="TPR"/>
    <property type="match status" value="2"/>
</dbReference>
<evidence type="ECO:0000256" key="3">
    <source>
        <dbReference type="ARBA" id="ARBA00022776"/>
    </source>
</evidence>
<dbReference type="InterPro" id="IPR019734">
    <property type="entry name" value="TPR_rpt"/>
</dbReference>
<feature type="compositionally biased region" description="Polar residues" evidence="8">
    <location>
        <begin position="577"/>
        <end position="587"/>
    </location>
</feature>
<keyword evidence="4" id="KW-0833">Ubl conjugation pathway</keyword>
<dbReference type="AlphaFoldDB" id="A0A0P4VX42"/>
<dbReference type="Pfam" id="PF12895">
    <property type="entry name" value="ANAPC3"/>
    <property type="match status" value="1"/>
</dbReference>
<feature type="compositionally biased region" description="Low complexity" evidence="8">
    <location>
        <begin position="600"/>
        <end position="609"/>
    </location>
</feature>
<name>A0A0P4VX42_SCYOL</name>
<evidence type="ECO:0000256" key="7">
    <source>
        <dbReference type="PROSITE-ProRule" id="PRU00339"/>
    </source>
</evidence>
<evidence type="ECO:0000256" key="2">
    <source>
        <dbReference type="ARBA" id="ARBA00022737"/>
    </source>
</evidence>
<dbReference type="Gene3D" id="1.25.40.10">
    <property type="entry name" value="Tetratricopeptide repeat domain"/>
    <property type="match status" value="1"/>
</dbReference>
<dbReference type="Pfam" id="PF13181">
    <property type="entry name" value="TPR_8"/>
    <property type="match status" value="1"/>
</dbReference>
<evidence type="ECO:0000256" key="8">
    <source>
        <dbReference type="SAM" id="MobiDB-lite"/>
    </source>
</evidence>
<accession>A0A0P4VX42</accession>
<dbReference type="GO" id="GO:0051301">
    <property type="term" value="P:cell division"/>
    <property type="evidence" value="ECO:0007669"/>
    <property type="project" value="UniProtKB-KW"/>
</dbReference>
<evidence type="ECO:0000256" key="6">
    <source>
        <dbReference type="ARBA" id="ARBA00023306"/>
    </source>
</evidence>
<dbReference type="GO" id="GO:0045842">
    <property type="term" value="P:positive regulation of mitotic metaphase/anaphase transition"/>
    <property type="evidence" value="ECO:0007669"/>
    <property type="project" value="TreeGrafter"/>
</dbReference>
<keyword evidence="6" id="KW-0131">Cell cycle</keyword>
<dbReference type="GO" id="GO:0031145">
    <property type="term" value="P:anaphase-promoting complex-dependent catabolic process"/>
    <property type="evidence" value="ECO:0007669"/>
    <property type="project" value="TreeGrafter"/>
</dbReference>
<dbReference type="InterPro" id="IPR011990">
    <property type="entry name" value="TPR-like_helical_dom_sf"/>
</dbReference>
<dbReference type="PANTHER" id="PTHR12558:SF9">
    <property type="entry name" value="CELL DIVISION CYCLE PROTEIN 16 HOMOLOG"/>
    <property type="match status" value="1"/>
</dbReference>
<keyword evidence="5 7" id="KW-0802">TPR repeat</keyword>
<dbReference type="Pfam" id="PF13424">
    <property type="entry name" value="TPR_12"/>
    <property type="match status" value="1"/>
</dbReference>
<sequence length="623" mass="69026">MTEEVEPMPTSPPESLDLDKFRKVVRSSIERHHYRTAMFWADKVVSLSGGAAADVYWLAQTYYLTKQYHRAIVLLTTHKLLRNLTCRYLVALCHYEVGEYPSALNILEHNDNNNMSPSKVKGEPLSVPEIDDVMSTTCSTHLLKGYIYEATDNRALAAESFQVALQADPMCCEAIHALTQHHMLTAKEEQDLLSSVPLSGWCSEPEGAVVRAVYQTRTNKYCSPNQTIPQPVAALGTNADFLTAQAEKLYYNCNFSQCYRLTQEVLKKDPYHTECLPIHISCLVELKQANTLFLLAHKLVDLYPESALAWFAVGCYYYLIGKNEQARRYLSKATTLDRVFGPAWIAYGHSFAAENEHDQAMAAYFKAAQLMKGCHLPLLYIGMEYGLTNNPKFAEKFFREALEIAPSDPFVLHELGVVAFSNQEYGVAETYMRKAVALVEEGGVAAAVVPEKWSALHNNLAHTCRKLAKYEEAIHFHQQALRLCPGVASTYSALGLVQALVGDYEAAVVSLHKALSLHRDHTTATTLLNTVMEQLTAQTPTFQGDDNVPPLDLPSELVGTDTNTSDLTPASAEEPLSDTNLLGSSIGQPMMHSSDVAGDSLSHSESQSSALIIEDMVMDDQSP</sequence>